<gene>
    <name evidence="2" type="ORF">MGAL_10B067137</name>
</gene>
<reference evidence="2" key="1">
    <citation type="submission" date="2018-11" db="EMBL/GenBank/DDBJ databases">
        <authorList>
            <person name="Alioto T."/>
            <person name="Alioto T."/>
        </authorList>
    </citation>
    <scope>NUCLEOTIDE SEQUENCE</scope>
</reference>
<protein>
    <submittedName>
        <fullName evidence="2">Uncharacterized protein</fullName>
    </submittedName>
</protein>
<sequence length="119" mass="13320">MVKDCKEVGEWIKSITNHTYWVAASTPNGTKACVKTEELLTAKRLKTSVEAFHSTINQFAPKKIGSPFMGCTAEYVNTLMRSIRKIVDVTTIRNTSEEPMPTPRPLCAAFTRPQKTDDI</sequence>
<organism evidence="2 3">
    <name type="scientific">Mytilus galloprovincialis</name>
    <name type="common">Mediterranean mussel</name>
    <dbReference type="NCBI Taxonomy" id="29158"/>
    <lineage>
        <taxon>Eukaryota</taxon>
        <taxon>Metazoa</taxon>
        <taxon>Spiralia</taxon>
        <taxon>Lophotrochozoa</taxon>
        <taxon>Mollusca</taxon>
        <taxon>Bivalvia</taxon>
        <taxon>Autobranchia</taxon>
        <taxon>Pteriomorphia</taxon>
        <taxon>Mytilida</taxon>
        <taxon>Mytiloidea</taxon>
        <taxon>Mytilidae</taxon>
        <taxon>Mytilinae</taxon>
        <taxon>Mytilus</taxon>
    </lineage>
</organism>
<name>A0A8B6CGJ1_MYTGA</name>
<comment type="caution">
    <text evidence="2">The sequence shown here is derived from an EMBL/GenBank/DDBJ whole genome shotgun (WGS) entry which is preliminary data.</text>
</comment>
<accession>A0A8B6CGJ1</accession>
<proteinExistence type="predicted"/>
<evidence type="ECO:0000313" key="2">
    <source>
        <dbReference type="EMBL" id="VDI04269.1"/>
    </source>
</evidence>
<dbReference type="Proteomes" id="UP000596742">
    <property type="component" value="Unassembled WGS sequence"/>
</dbReference>
<evidence type="ECO:0000256" key="1">
    <source>
        <dbReference type="SAM" id="MobiDB-lite"/>
    </source>
</evidence>
<dbReference type="OrthoDB" id="6206622at2759"/>
<evidence type="ECO:0000313" key="3">
    <source>
        <dbReference type="Proteomes" id="UP000596742"/>
    </source>
</evidence>
<dbReference type="AlphaFoldDB" id="A0A8B6CGJ1"/>
<feature type="region of interest" description="Disordered" evidence="1">
    <location>
        <begin position="95"/>
        <end position="119"/>
    </location>
</feature>
<dbReference type="EMBL" id="UYJE01001689">
    <property type="protein sequence ID" value="VDI04269.1"/>
    <property type="molecule type" value="Genomic_DNA"/>
</dbReference>
<keyword evidence="3" id="KW-1185">Reference proteome</keyword>